<sequence>MDWGRRVYQLKIGQRFHDHREERRILSLGASPGASRPVAEPPPATLHGGPKFMPLLDLSGAYTTRLKNSPGTRIHAPFVHLVSLSVGIGLDSRSTAAFNGTSTIRATSSKLKEGKCFGGE</sequence>
<name>A0A067L847_JATCU</name>
<feature type="region of interest" description="Disordered" evidence="1">
    <location>
        <begin position="28"/>
        <end position="49"/>
    </location>
</feature>
<keyword evidence="3" id="KW-1185">Reference proteome</keyword>
<protein>
    <submittedName>
        <fullName evidence="2">Uncharacterized protein</fullName>
    </submittedName>
</protein>
<gene>
    <name evidence="2" type="ORF">JCGZ_22055</name>
</gene>
<evidence type="ECO:0000313" key="3">
    <source>
        <dbReference type="Proteomes" id="UP000027138"/>
    </source>
</evidence>
<organism evidence="2 3">
    <name type="scientific">Jatropha curcas</name>
    <name type="common">Barbados nut</name>
    <dbReference type="NCBI Taxonomy" id="180498"/>
    <lineage>
        <taxon>Eukaryota</taxon>
        <taxon>Viridiplantae</taxon>
        <taxon>Streptophyta</taxon>
        <taxon>Embryophyta</taxon>
        <taxon>Tracheophyta</taxon>
        <taxon>Spermatophyta</taxon>
        <taxon>Magnoliopsida</taxon>
        <taxon>eudicotyledons</taxon>
        <taxon>Gunneridae</taxon>
        <taxon>Pentapetalae</taxon>
        <taxon>rosids</taxon>
        <taxon>fabids</taxon>
        <taxon>Malpighiales</taxon>
        <taxon>Euphorbiaceae</taxon>
        <taxon>Crotonoideae</taxon>
        <taxon>Jatropheae</taxon>
        <taxon>Jatropha</taxon>
    </lineage>
</organism>
<dbReference type="Proteomes" id="UP000027138">
    <property type="component" value="Unassembled WGS sequence"/>
</dbReference>
<evidence type="ECO:0000256" key="1">
    <source>
        <dbReference type="SAM" id="MobiDB-lite"/>
    </source>
</evidence>
<dbReference type="EMBL" id="KK914247">
    <property type="protein sequence ID" value="KDP44636.1"/>
    <property type="molecule type" value="Genomic_DNA"/>
</dbReference>
<proteinExistence type="predicted"/>
<accession>A0A067L847</accession>
<reference evidence="2 3" key="1">
    <citation type="journal article" date="2014" name="PLoS ONE">
        <title>Global Analysis of Gene Expression Profiles in Physic Nut (Jatropha curcas L.) Seedlings Exposed to Salt Stress.</title>
        <authorList>
            <person name="Zhang L."/>
            <person name="Zhang C."/>
            <person name="Wu P."/>
            <person name="Chen Y."/>
            <person name="Li M."/>
            <person name="Jiang H."/>
            <person name="Wu G."/>
        </authorList>
    </citation>
    <scope>NUCLEOTIDE SEQUENCE [LARGE SCALE GENOMIC DNA]</scope>
    <source>
        <strain evidence="3">cv. GZQX0401</strain>
        <tissue evidence="2">Young leaves</tissue>
    </source>
</reference>
<dbReference type="AlphaFoldDB" id="A0A067L847"/>
<evidence type="ECO:0000313" key="2">
    <source>
        <dbReference type="EMBL" id="KDP44636.1"/>
    </source>
</evidence>